<evidence type="ECO:0000313" key="1">
    <source>
        <dbReference type="EMBL" id="EFX79276.1"/>
    </source>
</evidence>
<organism evidence="1 2">
    <name type="scientific">Daphnia pulex</name>
    <name type="common">Water flea</name>
    <dbReference type="NCBI Taxonomy" id="6669"/>
    <lineage>
        <taxon>Eukaryota</taxon>
        <taxon>Metazoa</taxon>
        <taxon>Ecdysozoa</taxon>
        <taxon>Arthropoda</taxon>
        <taxon>Crustacea</taxon>
        <taxon>Branchiopoda</taxon>
        <taxon>Diplostraca</taxon>
        <taxon>Cladocera</taxon>
        <taxon>Anomopoda</taxon>
        <taxon>Daphniidae</taxon>
        <taxon>Daphnia</taxon>
    </lineage>
</organism>
<dbReference type="KEGG" id="dpx:DAPPUDRAFT_304926"/>
<name>E9GML0_DAPPU</name>
<reference evidence="1 2" key="1">
    <citation type="journal article" date="2011" name="Science">
        <title>The ecoresponsive genome of Daphnia pulex.</title>
        <authorList>
            <person name="Colbourne J.K."/>
            <person name="Pfrender M.E."/>
            <person name="Gilbert D."/>
            <person name="Thomas W.K."/>
            <person name="Tucker A."/>
            <person name="Oakley T.H."/>
            <person name="Tokishita S."/>
            <person name="Aerts A."/>
            <person name="Arnold G.J."/>
            <person name="Basu M.K."/>
            <person name="Bauer D.J."/>
            <person name="Caceres C.E."/>
            <person name="Carmel L."/>
            <person name="Casola C."/>
            <person name="Choi J.H."/>
            <person name="Detter J.C."/>
            <person name="Dong Q."/>
            <person name="Dusheyko S."/>
            <person name="Eads B.D."/>
            <person name="Frohlich T."/>
            <person name="Geiler-Samerotte K.A."/>
            <person name="Gerlach D."/>
            <person name="Hatcher P."/>
            <person name="Jogdeo S."/>
            <person name="Krijgsveld J."/>
            <person name="Kriventseva E.V."/>
            <person name="Kultz D."/>
            <person name="Laforsch C."/>
            <person name="Lindquist E."/>
            <person name="Lopez J."/>
            <person name="Manak J.R."/>
            <person name="Muller J."/>
            <person name="Pangilinan J."/>
            <person name="Patwardhan R.P."/>
            <person name="Pitluck S."/>
            <person name="Pritham E.J."/>
            <person name="Rechtsteiner A."/>
            <person name="Rho M."/>
            <person name="Rogozin I.B."/>
            <person name="Sakarya O."/>
            <person name="Salamov A."/>
            <person name="Schaack S."/>
            <person name="Shapiro H."/>
            <person name="Shiga Y."/>
            <person name="Skalitzky C."/>
            <person name="Smith Z."/>
            <person name="Souvorov A."/>
            <person name="Sung W."/>
            <person name="Tang Z."/>
            <person name="Tsuchiya D."/>
            <person name="Tu H."/>
            <person name="Vos H."/>
            <person name="Wang M."/>
            <person name="Wolf Y.I."/>
            <person name="Yamagata H."/>
            <person name="Yamada T."/>
            <person name="Ye Y."/>
            <person name="Shaw J.R."/>
            <person name="Andrews J."/>
            <person name="Crease T.J."/>
            <person name="Tang H."/>
            <person name="Lucas S.M."/>
            <person name="Robertson H.M."/>
            <person name="Bork P."/>
            <person name="Koonin E.V."/>
            <person name="Zdobnov E.M."/>
            <person name="Grigoriev I.V."/>
            <person name="Lynch M."/>
            <person name="Boore J.L."/>
        </authorList>
    </citation>
    <scope>NUCLEOTIDE SEQUENCE [LARGE SCALE GENOMIC DNA]</scope>
</reference>
<protein>
    <submittedName>
        <fullName evidence="1">Uncharacterized protein</fullName>
    </submittedName>
</protein>
<sequence length="90" mass="10394">MKDWLKYLCCQNDKAIPWHDTLSIDLRASHPLEDDIISPLSVFGIVYKWCQQLKQPVGVSYCTAELFENFPNLIALKHSVRKQQSSNQNS</sequence>
<gene>
    <name evidence="1" type="ORF">DAPPUDRAFT_304926</name>
</gene>
<proteinExistence type="predicted"/>
<dbReference type="Proteomes" id="UP000000305">
    <property type="component" value="Unassembled WGS sequence"/>
</dbReference>
<dbReference type="AlphaFoldDB" id="E9GML0"/>
<dbReference type="HOGENOM" id="CLU_2443066_0_0_1"/>
<evidence type="ECO:0000313" key="2">
    <source>
        <dbReference type="Proteomes" id="UP000000305"/>
    </source>
</evidence>
<dbReference type="InParanoid" id="E9GML0"/>
<accession>E9GML0</accession>
<dbReference type="EMBL" id="GL732553">
    <property type="protein sequence ID" value="EFX79276.1"/>
    <property type="molecule type" value="Genomic_DNA"/>
</dbReference>
<keyword evidence="2" id="KW-1185">Reference proteome</keyword>